<sequence length="394" mass="45871">MTWGSVNCGVCKKNNTVQKIISHNYLKCICKSCRHTYEISLIKIIKKIIYLDQNIFSNAYAISKGKESRFKLLIDKLENLTNKQLIICPFSDVHDLESHQQTDDGKALFSMIQTMSRGKRFYLRNKIKEQQIINAYIAFLNNDSDKYKLKLSDAIEPGIHDWDTSFRIQSNFSLSQFISPAIIKKEKKLFTEDFIEALPKFHKMASNVQANFISEITDHARFLIEDYMQAIKSNDIKIILNSEEVKIINTLMRIDTDNQNIGSKFNQVISFLKSSYFANIPYVHISSGIWAVKRKEISDGRCPTNLDKHRKQIRGFLYDIEHAAIFAPYCDAMITEIKMAQYLKGWHKQSQSLYPFNVYSIQDEANLYNYLDYVENTITEEMEEELKIVYGEVN</sequence>
<dbReference type="AlphaFoldDB" id="A0A0W0U1L5"/>
<keyword evidence="3" id="KW-1185">Reference proteome</keyword>
<dbReference type="Proteomes" id="UP000054698">
    <property type="component" value="Unassembled WGS sequence"/>
</dbReference>
<reference evidence="2 4" key="2">
    <citation type="submission" date="2018-06" db="EMBL/GenBank/DDBJ databases">
        <authorList>
            <consortium name="Pathogen Informatics"/>
            <person name="Doyle S."/>
        </authorList>
    </citation>
    <scope>NUCLEOTIDE SEQUENCE [LARGE SCALE GENOMIC DNA]</scope>
    <source>
        <strain evidence="2 4">NCTC12022</strain>
    </source>
</reference>
<evidence type="ECO:0000313" key="2">
    <source>
        <dbReference type="EMBL" id="SPX62213.1"/>
    </source>
</evidence>
<accession>A0A0W0U1L5</accession>
<gene>
    <name evidence="1" type="ORF">Lfee_0902</name>
    <name evidence="2" type="ORF">NCTC12022_02970</name>
</gene>
<proteinExistence type="predicted"/>
<organism evidence="1 3">
    <name type="scientific">Legionella feeleii</name>
    <dbReference type="NCBI Taxonomy" id="453"/>
    <lineage>
        <taxon>Bacteria</taxon>
        <taxon>Pseudomonadati</taxon>
        <taxon>Pseudomonadota</taxon>
        <taxon>Gammaproteobacteria</taxon>
        <taxon>Legionellales</taxon>
        <taxon>Legionellaceae</taxon>
        <taxon>Legionella</taxon>
    </lineage>
</organism>
<evidence type="ECO:0000313" key="1">
    <source>
        <dbReference type="EMBL" id="KTD01966.1"/>
    </source>
</evidence>
<dbReference type="EMBL" id="UASS01000037">
    <property type="protein sequence ID" value="SPX62213.1"/>
    <property type="molecule type" value="Genomic_DNA"/>
</dbReference>
<evidence type="ECO:0000313" key="4">
    <source>
        <dbReference type="Proteomes" id="UP000251942"/>
    </source>
</evidence>
<reference evidence="1 3" key="1">
    <citation type="submission" date="2015-11" db="EMBL/GenBank/DDBJ databases">
        <title>Genomic analysis of 38 Legionella species identifies large and diverse effector repertoires.</title>
        <authorList>
            <person name="Burstein D."/>
            <person name="Amaro F."/>
            <person name="Zusman T."/>
            <person name="Lifshitz Z."/>
            <person name="Cohen O."/>
            <person name="Gilbert J.A."/>
            <person name="Pupko T."/>
            <person name="Shuman H.A."/>
            <person name="Segal G."/>
        </authorList>
    </citation>
    <scope>NUCLEOTIDE SEQUENCE [LARGE SCALE GENOMIC DNA]</scope>
    <source>
        <strain evidence="1 3">WO-44C</strain>
    </source>
</reference>
<dbReference type="Proteomes" id="UP000251942">
    <property type="component" value="Unassembled WGS sequence"/>
</dbReference>
<dbReference type="STRING" id="453.Lfee_0902"/>
<dbReference type="EMBL" id="LNYB01000027">
    <property type="protein sequence ID" value="KTD01966.1"/>
    <property type="molecule type" value="Genomic_DNA"/>
</dbReference>
<evidence type="ECO:0000313" key="3">
    <source>
        <dbReference type="Proteomes" id="UP000054698"/>
    </source>
</evidence>
<protein>
    <submittedName>
        <fullName evidence="1">Uncharacterized protein</fullName>
    </submittedName>
</protein>
<name>A0A0W0U1L5_9GAMM</name>
<dbReference type="PATRIC" id="fig|453.4.peg.974"/>